<feature type="domain" description="Gfo/Idh/MocA-like oxidoreductase N-terminal" evidence="11">
    <location>
        <begin position="6"/>
        <end position="124"/>
    </location>
</feature>
<comment type="catalytic activity">
    <reaction evidence="9">
        <text>(1R,2R)-1,2-dihydrobenzene-1,2-diol + NADP(+) = catechol + NADPH + H(+)</text>
        <dbReference type="Rhea" id="RHEA:16729"/>
        <dbReference type="ChEBI" id="CHEBI:10702"/>
        <dbReference type="ChEBI" id="CHEBI:15378"/>
        <dbReference type="ChEBI" id="CHEBI:18135"/>
        <dbReference type="ChEBI" id="CHEBI:57783"/>
        <dbReference type="ChEBI" id="CHEBI:58349"/>
        <dbReference type="EC" id="1.3.1.20"/>
    </reaction>
</comment>
<dbReference type="Pfam" id="PF22725">
    <property type="entry name" value="GFO_IDH_MocA_C3"/>
    <property type="match status" value="1"/>
</dbReference>
<dbReference type="InterPro" id="IPR050984">
    <property type="entry name" value="Gfo/Idh/MocA_domain"/>
</dbReference>
<dbReference type="SUPFAM" id="SSF55347">
    <property type="entry name" value="Glyceraldehyde-3-phosphate dehydrogenase-like, C-terminal domain"/>
    <property type="match status" value="1"/>
</dbReference>
<dbReference type="STRING" id="10195.A0A3M7QYH1"/>
<dbReference type="EC" id="1.3.1.20" evidence="3"/>
<dbReference type="Proteomes" id="UP000276133">
    <property type="component" value="Unassembled WGS sequence"/>
</dbReference>
<keyword evidence="14" id="KW-1185">Reference proteome</keyword>
<dbReference type="SUPFAM" id="SSF51735">
    <property type="entry name" value="NAD(P)-binding Rossmann-fold domains"/>
    <property type="match status" value="1"/>
</dbReference>
<comment type="similarity">
    <text evidence="1">Belongs to the Gfo/Idh/MocA family.</text>
</comment>
<dbReference type="Gene3D" id="3.30.360.10">
    <property type="entry name" value="Dihydrodipicolinate Reductase, domain 2"/>
    <property type="match status" value="1"/>
</dbReference>
<evidence type="ECO:0000256" key="1">
    <source>
        <dbReference type="ARBA" id="ARBA00010928"/>
    </source>
</evidence>
<gene>
    <name evidence="13" type="ORF">BpHYR1_008099</name>
</gene>
<evidence type="ECO:0000256" key="3">
    <source>
        <dbReference type="ARBA" id="ARBA00038853"/>
    </source>
</evidence>
<dbReference type="EC" id="1.1.1.179" evidence="4"/>
<evidence type="ECO:0000256" key="9">
    <source>
        <dbReference type="ARBA" id="ARBA00047423"/>
    </source>
</evidence>
<sequence>MSETILNWGIVACGLISQDFCTALRATKMPNHALKACAARSLERAGKFAQKFEIPSFYGSYDELFADKNVNIVYIGTTNNTHKEVCLKAINAGKHVLCEKPMSLNKQDQEEVFKAAKEKGIFFMEALWTRFFPIVKKFKEQITNGSIGDIRFIISNFMIPIREVERIKCRELGGGGLLDIGIYPIQMICYLMDHEKPLKISCSGHLMPSGCDESASITLLYKNNRMAVINMSTTCVQNARTSVMGDKGMIEIPDFSWCPVEFIKADRTTHNEPLPGCPPTNFANSVGLSFEAEACREALLKGWKEHPVASHDKSRLIHEILNEAMKQLGSSY</sequence>
<dbReference type="GO" id="GO:0000166">
    <property type="term" value="F:nucleotide binding"/>
    <property type="evidence" value="ECO:0007669"/>
    <property type="project" value="InterPro"/>
</dbReference>
<dbReference type="InterPro" id="IPR055170">
    <property type="entry name" value="GFO_IDH_MocA-like_dom"/>
</dbReference>
<evidence type="ECO:0000256" key="5">
    <source>
        <dbReference type="ARBA" id="ARBA00040603"/>
    </source>
</evidence>
<feature type="domain" description="GFO/IDH/MocA-like oxidoreductase" evidence="12">
    <location>
        <begin position="136"/>
        <end position="251"/>
    </location>
</feature>
<dbReference type="OrthoDB" id="2129491at2759"/>
<evidence type="ECO:0000256" key="4">
    <source>
        <dbReference type="ARBA" id="ARBA00038984"/>
    </source>
</evidence>
<dbReference type="AlphaFoldDB" id="A0A3M7QYH1"/>
<evidence type="ECO:0000256" key="10">
    <source>
        <dbReference type="ARBA" id="ARBA00049233"/>
    </source>
</evidence>
<evidence type="ECO:0000256" key="8">
    <source>
        <dbReference type="ARBA" id="ARBA00043025"/>
    </source>
</evidence>
<evidence type="ECO:0000313" key="13">
    <source>
        <dbReference type="EMBL" id="RNA16407.1"/>
    </source>
</evidence>
<evidence type="ECO:0000259" key="12">
    <source>
        <dbReference type="Pfam" id="PF22725"/>
    </source>
</evidence>
<evidence type="ECO:0000256" key="6">
    <source>
        <dbReference type="ARBA" id="ARBA00042926"/>
    </source>
</evidence>
<name>A0A3M7QYH1_BRAPC</name>
<dbReference type="InterPro" id="IPR036291">
    <property type="entry name" value="NAD(P)-bd_dom_sf"/>
</dbReference>
<dbReference type="Gene3D" id="3.40.50.720">
    <property type="entry name" value="NAD(P)-binding Rossmann-like Domain"/>
    <property type="match status" value="1"/>
</dbReference>
<comment type="catalytic activity">
    <reaction evidence="10">
        <text>D-xylose + NADP(+) = D-xylono-1,5-lactone + NADPH + H(+)</text>
        <dbReference type="Rhea" id="RHEA:22000"/>
        <dbReference type="ChEBI" id="CHEBI:15378"/>
        <dbReference type="ChEBI" id="CHEBI:15867"/>
        <dbReference type="ChEBI" id="CHEBI:53455"/>
        <dbReference type="ChEBI" id="CHEBI:57783"/>
        <dbReference type="ChEBI" id="CHEBI:58349"/>
        <dbReference type="EC" id="1.1.1.179"/>
    </reaction>
</comment>
<dbReference type="PANTHER" id="PTHR22604">
    <property type="entry name" value="OXIDOREDUCTASES"/>
    <property type="match status" value="1"/>
</dbReference>
<evidence type="ECO:0000256" key="7">
    <source>
        <dbReference type="ARBA" id="ARBA00042988"/>
    </source>
</evidence>
<accession>A0A3M7QYH1</accession>
<dbReference type="EMBL" id="REGN01004712">
    <property type="protein sequence ID" value="RNA16407.1"/>
    <property type="molecule type" value="Genomic_DNA"/>
</dbReference>
<organism evidence="13 14">
    <name type="scientific">Brachionus plicatilis</name>
    <name type="common">Marine rotifer</name>
    <name type="synonym">Brachionus muelleri</name>
    <dbReference type="NCBI Taxonomy" id="10195"/>
    <lineage>
        <taxon>Eukaryota</taxon>
        <taxon>Metazoa</taxon>
        <taxon>Spiralia</taxon>
        <taxon>Gnathifera</taxon>
        <taxon>Rotifera</taxon>
        <taxon>Eurotatoria</taxon>
        <taxon>Monogononta</taxon>
        <taxon>Pseudotrocha</taxon>
        <taxon>Ploima</taxon>
        <taxon>Brachionidae</taxon>
        <taxon>Brachionus</taxon>
    </lineage>
</organism>
<reference evidence="13 14" key="1">
    <citation type="journal article" date="2018" name="Sci. Rep.">
        <title>Genomic signatures of local adaptation to the degree of environmental predictability in rotifers.</title>
        <authorList>
            <person name="Franch-Gras L."/>
            <person name="Hahn C."/>
            <person name="Garcia-Roger E.M."/>
            <person name="Carmona M.J."/>
            <person name="Serra M."/>
            <person name="Gomez A."/>
        </authorList>
    </citation>
    <scope>NUCLEOTIDE SEQUENCE [LARGE SCALE GENOMIC DNA]</scope>
    <source>
        <strain evidence="13">HYR1</strain>
    </source>
</reference>
<proteinExistence type="inferred from homology"/>
<dbReference type="GO" id="GO:0047115">
    <property type="term" value="F:trans-1,2-dihydrobenzene-1,2-diol dehydrogenase activity"/>
    <property type="evidence" value="ECO:0007669"/>
    <property type="project" value="UniProtKB-EC"/>
</dbReference>
<keyword evidence="2" id="KW-0560">Oxidoreductase</keyword>
<evidence type="ECO:0000313" key="14">
    <source>
        <dbReference type="Proteomes" id="UP000276133"/>
    </source>
</evidence>
<dbReference type="InterPro" id="IPR000683">
    <property type="entry name" value="Gfo/Idh/MocA-like_OxRdtase_N"/>
</dbReference>
<dbReference type="GO" id="GO:0047837">
    <property type="term" value="F:D-xylose 1-dehydrogenase (NADP+) activity"/>
    <property type="evidence" value="ECO:0007669"/>
    <property type="project" value="UniProtKB-EC"/>
</dbReference>
<evidence type="ECO:0000256" key="2">
    <source>
        <dbReference type="ARBA" id="ARBA00023002"/>
    </source>
</evidence>
<comment type="caution">
    <text evidence="13">The sequence shown here is derived from an EMBL/GenBank/DDBJ whole genome shotgun (WGS) entry which is preliminary data.</text>
</comment>
<evidence type="ECO:0000259" key="11">
    <source>
        <dbReference type="Pfam" id="PF01408"/>
    </source>
</evidence>
<dbReference type="Pfam" id="PF01408">
    <property type="entry name" value="GFO_IDH_MocA"/>
    <property type="match status" value="1"/>
</dbReference>
<dbReference type="PANTHER" id="PTHR22604:SF105">
    <property type="entry name" value="TRANS-1,2-DIHYDROBENZENE-1,2-DIOL DEHYDROGENASE"/>
    <property type="match status" value="1"/>
</dbReference>
<protein>
    <recommendedName>
        <fullName evidence="5">Trans-1,2-dihydrobenzene-1,2-diol dehydrogenase</fullName>
        <ecNumber evidence="4">1.1.1.179</ecNumber>
        <ecNumber evidence="3">1.3.1.20</ecNumber>
    </recommendedName>
    <alternativeName>
        <fullName evidence="8">D-xylose 1-dehydrogenase</fullName>
    </alternativeName>
    <alternativeName>
        <fullName evidence="7">D-xylose-NADP dehydrogenase</fullName>
    </alternativeName>
    <alternativeName>
        <fullName evidence="6">Dimeric dihydrodiol dehydrogenase</fullName>
    </alternativeName>
</protein>